<comment type="caution">
    <text evidence="2">The sequence shown here is derived from an EMBL/GenBank/DDBJ whole genome shotgun (WGS) entry which is preliminary data.</text>
</comment>
<feature type="region of interest" description="Disordered" evidence="1">
    <location>
        <begin position="709"/>
        <end position="754"/>
    </location>
</feature>
<accession>A0A9P1G539</accession>
<dbReference type="EMBL" id="CAMXCT030002436">
    <property type="protein sequence ID" value="CAL4785462.1"/>
    <property type="molecule type" value="Genomic_DNA"/>
</dbReference>
<dbReference type="EMBL" id="CAMXCT010002436">
    <property type="protein sequence ID" value="CAI3998150.1"/>
    <property type="molecule type" value="Genomic_DNA"/>
</dbReference>
<feature type="compositionally biased region" description="Polar residues" evidence="1">
    <location>
        <begin position="739"/>
        <end position="754"/>
    </location>
</feature>
<organism evidence="2">
    <name type="scientific">Cladocopium goreaui</name>
    <dbReference type="NCBI Taxonomy" id="2562237"/>
    <lineage>
        <taxon>Eukaryota</taxon>
        <taxon>Sar</taxon>
        <taxon>Alveolata</taxon>
        <taxon>Dinophyceae</taxon>
        <taxon>Suessiales</taxon>
        <taxon>Symbiodiniaceae</taxon>
        <taxon>Cladocopium</taxon>
    </lineage>
</organism>
<evidence type="ECO:0000313" key="4">
    <source>
        <dbReference type="Proteomes" id="UP001152797"/>
    </source>
</evidence>
<evidence type="ECO:0000256" key="1">
    <source>
        <dbReference type="SAM" id="MobiDB-lite"/>
    </source>
</evidence>
<dbReference type="Proteomes" id="UP001152797">
    <property type="component" value="Unassembled WGS sequence"/>
</dbReference>
<sequence>MLGMHRSAVMQDLDMHRPSRDALGIMPLAPTHSAGRSLLLKRPSMPFTVDDLAAELSRIPAVKAVARPCAPGAVWKCLANDLARALMQTLCSTPFTRQKGHKSLPLAGARKMHNTDTTVDPNCADVLIIPEVTDVTHLRADLICHKCGYSVRDHRAAGNLAIGTASLTEANLQNILSQDPPCPYCNALFKSNHQCQVWTQLAMLLMYGGGLAADATPVPVTMRREICLDTFPSHDDVHEHLVNVHRLSSGSYKNPARDTLDGEPVRNHCHAMYDNMASLRSHINQGRGPKFNQDMPTEVVDILSQWKAAMCKGLFADTLRDPHVRLQLTLRGQNCSCHYTRGANLSGHLQAAHAQLWSDSQMLTRIMVSLIYNEAGCICNPGVSAPRVNHICLPLRQLAMQHMRMTGDILFPHNPTEEELAALFSQTLDRTQRFMLQRALTERTLHDFWTAEAHQMMLRQTCVLCGTTMHPADLVSNLYEAHQCGQPIVQFLIQQLVSKFVECNANDYQRSACMQTYNCPAVLAAFRAITPMLDKMLTLEPNSAAPKRPRRGEPAKAQPGHSKHQLKDTVNLAHAVQHLLQVLFNTLQQLGETRDGSEIQQAAINSMILLPDKTCPYLEWDQSQKQLKISHKRPLTMKHLHQLCTGMLEHLADVHLATNFHALPSSSKEVTAWKLQVNLRAEQISRGTSANPGPFRDMAPHGDIHETAQPTAESSCLRSAASLGDVQATQGQRHGEAQEGTQTGMNFGHSGQQPDTRVLLPHLAHLTLQNPGNLCFADVDGMCTALLEAPPCLCIQLDRSMHDVFSHQGLVYDQAEYQIVALMTHSGLATLRIAPSLMNTTSPAEWLLAPPIVLHGMHRIG</sequence>
<name>A0A9P1G539_9DINO</name>
<protein>
    <submittedName>
        <fullName evidence="2">Uncharacterized protein</fullName>
    </submittedName>
</protein>
<evidence type="ECO:0000313" key="3">
    <source>
        <dbReference type="EMBL" id="CAL1151525.1"/>
    </source>
</evidence>
<dbReference type="AlphaFoldDB" id="A0A9P1G539"/>
<dbReference type="EMBL" id="CAMXCT020002436">
    <property type="protein sequence ID" value="CAL1151525.1"/>
    <property type="molecule type" value="Genomic_DNA"/>
</dbReference>
<keyword evidence="4" id="KW-1185">Reference proteome</keyword>
<gene>
    <name evidence="2" type="ORF">C1SCF055_LOCUS24471</name>
</gene>
<reference evidence="3" key="2">
    <citation type="submission" date="2024-04" db="EMBL/GenBank/DDBJ databases">
        <authorList>
            <person name="Chen Y."/>
            <person name="Shah S."/>
            <person name="Dougan E. K."/>
            <person name="Thang M."/>
            <person name="Chan C."/>
        </authorList>
    </citation>
    <scope>NUCLEOTIDE SEQUENCE [LARGE SCALE GENOMIC DNA]</scope>
</reference>
<proteinExistence type="predicted"/>
<reference evidence="2" key="1">
    <citation type="submission" date="2022-10" db="EMBL/GenBank/DDBJ databases">
        <authorList>
            <person name="Chen Y."/>
            <person name="Dougan E. K."/>
            <person name="Chan C."/>
            <person name="Rhodes N."/>
            <person name="Thang M."/>
        </authorList>
    </citation>
    <scope>NUCLEOTIDE SEQUENCE</scope>
</reference>
<feature type="region of interest" description="Disordered" evidence="1">
    <location>
        <begin position="541"/>
        <end position="566"/>
    </location>
</feature>
<evidence type="ECO:0000313" key="2">
    <source>
        <dbReference type="EMBL" id="CAI3998150.1"/>
    </source>
</evidence>